<dbReference type="InterPro" id="IPR013785">
    <property type="entry name" value="Aldolase_TIM"/>
</dbReference>
<dbReference type="RefSeq" id="WP_344462283.1">
    <property type="nucleotide sequence ID" value="NZ_BAAANT010000006.1"/>
</dbReference>
<evidence type="ECO:0000256" key="5">
    <source>
        <dbReference type="ARBA" id="ARBA00023004"/>
    </source>
</evidence>
<dbReference type="InterPro" id="IPR007197">
    <property type="entry name" value="rSAM"/>
</dbReference>
<gene>
    <name evidence="7" type="ORF">GCM10009760_16100</name>
</gene>
<dbReference type="InterPro" id="IPR058240">
    <property type="entry name" value="rSAM_sf"/>
</dbReference>
<comment type="caution">
    <text evidence="7">The sequence shown here is derived from an EMBL/GenBank/DDBJ whole genome shotgun (WGS) entry which is preliminary data.</text>
</comment>
<dbReference type="Pfam" id="PF13353">
    <property type="entry name" value="Fer4_12"/>
    <property type="match status" value="1"/>
</dbReference>
<evidence type="ECO:0000313" key="7">
    <source>
        <dbReference type="EMBL" id="GAA2136519.1"/>
    </source>
</evidence>
<keyword evidence="3" id="KW-0949">S-adenosyl-L-methionine</keyword>
<dbReference type="PANTHER" id="PTHR30352">
    <property type="entry name" value="PYRUVATE FORMATE-LYASE-ACTIVATING ENZYME"/>
    <property type="match status" value="1"/>
</dbReference>
<dbReference type="Proteomes" id="UP001422759">
    <property type="component" value="Unassembled WGS sequence"/>
</dbReference>
<keyword evidence="8" id="KW-1185">Reference proteome</keyword>
<comment type="cofactor">
    <cofactor evidence="1">
        <name>[4Fe-4S] cluster</name>
        <dbReference type="ChEBI" id="CHEBI:49883"/>
    </cofactor>
</comment>
<evidence type="ECO:0000256" key="4">
    <source>
        <dbReference type="ARBA" id="ARBA00022723"/>
    </source>
</evidence>
<reference evidence="7 8" key="1">
    <citation type="journal article" date="2019" name="Int. J. Syst. Evol. Microbiol.">
        <title>The Global Catalogue of Microorganisms (GCM) 10K type strain sequencing project: providing services to taxonomists for standard genome sequencing and annotation.</title>
        <authorList>
            <consortium name="The Broad Institute Genomics Platform"/>
            <consortium name="The Broad Institute Genome Sequencing Center for Infectious Disease"/>
            <person name="Wu L."/>
            <person name="Ma J."/>
        </authorList>
    </citation>
    <scope>NUCLEOTIDE SEQUENCE [LARGE SCALE GENOMIC DNA]</scope>
    <source>
        <strain evidence="7 8">JCM 14560</strain>
    </source>
</reference>
<dbReference type="SFLD" id="SFLDS00029">
    <property type="entry name" value="Radical_SAM"/>
    <property type="match status" value="1"/>
</dbReference>
<keyword evidence="2" id="KW-0004">4Fe-4S</keyword>
<dbReference type="SFLD" id="SFLDF00299">
    <property type="entry name" value="anaerobic_ribonucleoside-triph"/>
    <property type="match status" value="1"/>
</dbReference>
<evidence type="ECO:0000256" key="6">
    <source>
        <dbReference type="ARBA" id="ARBA00023014"/>
    </source>
</evidence>
<dbReference type="Gene3D" id="3.20.20.70">
    <property type="entry name" value="Aldolase class I"/>
    <property type="match status" value="1"/>
</dbReference>
<dbReference type="SUPFAM" id="SSF102114">
    <property type="entry name" value="Radical SAM enzymes"/>
    <property type="match status" value="1"/>
</dbReference>
<dbReference type="EMBL" id="BAAANT010000006">
    <property type="protein sequence ID" value="GAA2136519.1"/>
    <property type="molecule type" value="Genomic_DNA"/>
</dbReference>
<name>A0ABN2Z4C1_9ACTN</name>
<sequence>MAELTRLHVARRLDRCTVLGPGVRAVIWVQGCPLRCHGCVAAETLPFDGGVALTVPELTDWLCRLTEVEGVTLSGGEPFAQAAALAELLDAVRARRPDFSAMAYSGYHYAALRTGSPDRRALLERLDLLIDGPYVAARHGSLRWRGSANQRVLALGDRYAHVPAEPDVSAGVEVSVESDGSLSWAGVPPTPGFREGLEQRLAARGFALRTEGWGEA</sequence>
<proteinExistence type="predicted"/>
<keyword evidence="5" id="KW-0408">Iron</keyword>
<dbReference type="SFLD" id="SFLDG01063">
    <property type="entry name" value="activating_enzymes__group_1"/>
    <property type="match status" value="1"/>
</dbReference>
<evidence type="ECO:0000256" key="3">
    <source>
        <dbReference type="ARBA" id="ARBA00022691"/>
    </source>
</evidence>
<protein>
    <submittedName>
        <fullName evidence="7">4Fe-4S single cluster domain-containing protein</fullName>
    </submittedName>
</protein>
<evidence type="ECO:0000256" key="1">
    <source>
        <dbReference type="ARBA" id="ARBA00001966"/>
    </source>
</evidence>
<dbReference type="InterPro" id="IPR034457">
    <property type="entry name" value="Organic_radical-activating"/>
</dbReference>
<evidence type="ECO:0000256" key="2">
    <source>
        <dbReference type="ARBA" id="ARBA00022485"/>
    </source>
</evidence>
<organism evidence="7 8">
    <name type="scientific">Kitasatospora kazusensis</name>
    <dbReference type="NCBI Taxonomy" id="407974"/>
    <lineage>
        <taxon>Bacteria</taxon>
        <taxon>Bacillati</taxon>
        <taxon>Actinomycetota</taxon>
        <taxon>Actinomycetes</taxon>
        <taxon>Kitasatosporales</taxon>
        <taxon>Streptomycetaceae</taxon>
        <taxon>Kitasatospora</taxon>
    </lineage>
</organism>
<dbReference type="SFLD" id="SFLDG01066">
    <property type="entry name" value="organic_radical-activating_enz"/>
    <property type="match status" value="1"/>
</dbReference>
<keyword evidence="6" id="KW-0411">Iron-sulfur</keyword>
<evidence type="ECO:0000313" key="8">
    <source>
        <dbReference type="Proteomes" id="UP001422759"/>
    </source>
</evidence>
<dbReference type="InterPro" id="IPR012837">
    <property type="entry name" value="NrdG"/>
</dbReference>
<accession>A0ABN2Z4C1</accession>
<keyword evidence="4" id="KW-0479">Metal-binding</keyword>
<dbReference type="PANTHER" id="PTHR30352:SF2">
    <property type="entry name" value="ANAEROBIC RIBONUCLEOSIDE-TRIPHOSPHATE REDUCTASE-ACTIVATING PROTEIN"/>
    <property type="match status" value="1"/>
</dbReference>